<evidence type="ECO:0000256" key="4">
    <source>
        <dbReference type="ARBA" id="ARBA00023136"/>
    </source>
</evidence>
<reference evidence="7" key="1">
    <citation type="submission" date="2014-02" db="EMBL/GenBank/DDBJ databases">
        <authorList>
            <person name="Genoscope - CEA"/>
        </authorList>
    </citation>
    <scope>NUCLEOTIDE SEQUENCE</scope>
    <source>
        <strain evidence="7">LS3</strain>
    </source>
</reference>
<dbReference type="EMBL" id="HG937692">
    <property type="protein sequence ID" value="CDP35905.1"/>
    <property type="molecule type" value="Genomic_DNA"/>
</dbReference>
<feature type="transmembrane region" description="Helical" evidence="5">
    <location>
        <begin position="167"/>
        <end position="189"/>
    </location>
</feature>
<evidence type="ECO:0000313" key="7">
    <source>
        <dbReference type="EMBL" id="CDP35905.1"/>
    </source>
</evidence>
<evidence type="ECO:0000256" key="5">
    <source>
        <dbReference type="SAM" id="Phobius"/>
    </source>
</evidence>
<accession>A0A060T459</accession>
<sequence length="271" mass="30815">MWYVFHHWGLPLFGAVCWWGMLIALIVAWSIQGKPIYKVKYESTSWFVFISDVGATNLQPVFISCAGAQALCYVLATVSERYLRHAGRLVPNRRRLEKVLAGFSIGLGVIGQLGILFVSIFNTNAFPRVHVAMLCVFIVFTGLSILCVIGEFFLLDRAYSGIRRLRISYAFKTVFFICALALAVSFAALHHKRNAAAICEWTLSFLYGFYLLSLVYDLWPAHNKDKGHHTHKKDSERTWSPQEPEMAQMDQMEPIDHRGPVEVTAPQYTNF</sequence>
<feature type="domain" description="CWH43-like N-terminal" evidence="6">
    <location>
        <begin position="9"/>
        <end position="220"/>
    </location>
</feature>
<dbReference type="InterPro" id="IPR019402">
    <property type="entry name" value="CWH43_N"/>
</dbReference>
<evidence type="ECO:0000259" key="6">
    <source>
        <dbReference type="Pfam" id="PF10277"/>
    </source>
</evidence>
<reference evidence="7" key="2">
    <citation type="submission" date="2014-06" db="EMBL/GenBank/DDBJ databases">
        <title>The complete genome of Blastobotrys (Arxula) adeninivorans LS3 - a yeast of biotechnological interest.</title>
        <authorList>
            <person name="Kunze G."/>
            <person name="Gaillardin C."/>
            <person name="Czernicka M."/>
            <person name="Durrens P."/>
            <person name="Martin T."/>
            <person name="Boer E."/>
            <person name="Gabaldon T."/>
            <person name="Cruz J."/>
            <person name="Talla E."/>
            <person name="Marck C."/>
            <person name="Goffeau A."/>
            <person name="Barbe V."/>
            <person name="Baret P."/>
            <person name="Baronian K."/>
            <person name="Beier S."/>
            <person name="Bleykasten C."/>
            <person name="Bode R."/>
            <person name="Casaregola S."/>
            <person name="Despons L."/>
            <person name="Fairhead C."/>
            <person name="Giersberg M."/>
            <person name="Gierski P."/>
            <person name="Hahnel U."/>
            <person name="Hartmann A."/>
            <person name="Jankowska D."/>
            <person name="Jubin C."/>
            <person name="Jung P."/>
            <person name="Lafontaine I."/>
            <person name="Leh-Louis V."/>
            <person name="Lemaire M."/>
            <person name="Marcet-Houben M."/>
            <person name="Mascher M."/>
            <person name="Morel G."/>
            <person name="Richard G.-F."/>
            <person name="Riechen J."/>
            <person name="Sacerdot C."/>
            <person name="Sarkar A."/>
            <person name="Savel G."/>
            <person name="Schacherer J."/>
            <person name="Sherman D."/>
            <person name="Straub M.-L."/>
            <person name="Stein N."/>
            <person name="Thierry A."/>
            <person name="Trautwein-Schult A."/>
            <person name="Westhof E."/>
            <person name="Worch S."/>
            <person name="Dujon B."/>
            <person name="Souciet J.-L."/>
            <person name="Wincker P."/>
            <person name="Scholz U."/>
            <person name="Neuveglise N."/>
        </authorList>
    </citation>
    <scope>NUCLEOTIDE SEQUENCE</scope>
    <source>
        <strain evidence="7">LS3</strain>
    </source>
</reference>
<comment type="subcellular location">
    <subcellularLocation>
        <location evidence="1">Endomembrane system</location>
        <topology evidence="1">Multi-pass membrane protein</topology>
    </subcellularLocation>
</comment>
<feature type="transmembrane region" description="Helical" evidence="5">
    <location>
        <begin position="131"/>
        <end position="155"/>
    </location>
</feature>
<feature type="transmembrane region" description="Helical" evidence="5">
    <location>
        <begin position="201"/>
        <end position="219"/>
    </location>
</feature>
<dbReference type="GO" id="GO:0012505">
    <property type="term" value="C:endomembrane system"/>
    <property type="evidence" value="ECO:0007669"/>
    <property type="project" value="UniProtKB-SubCell"/>
</dbReference>
<dbReference type="PhylomeDB" id="A0A060T459"/>
<keyword evidence="3 5" id="KW-1133">Transmembrane helix</keyword>
<gene>
    <name evidence="7" type="ORF">GNLVRS02_ARAD1B00440g</name>
</gene>
<dbReference type="AlphaFoldDB" id="A0A060T459"/>
<feature type="transmembrane region" description="Helical" evidence="5">
    <location>
        <begin position="12"/>
        <end position="31"/>
    </location>
</feature>
<evidence type="ECO:0000256" key="1">
    <source>
        <dbReference type="ARBA" id="ARBA00004127"/>
    </source>
</evidence>
<evidence type="ECO:0000256" key="2">
    <source>
        <dbReference type="ARBA" id="ARBA00022692"/>
    </source>
</evidence>
<name>A0A060T459_BLAAD</name>
<keyword evidence="4 5" id="KW-0472">Membrane</keyword>
<dbReference type="PANTHER" id="PTHR21324">
    <property type="entry name" value="FASTING-INDUCIBLE INTEGRAL MEMBRANE PROTEIN TM6P1-RELATED"/>
    <property type="match status" value="1"/>
</dbReference>
<dbReference type="InterPro" id="IPR050911">
    <property type="entry name" value="DRAM/TMEM150_Autophagy_Mod"/>
</dbReference>
<protein>
    <submittedName>
        <fullName evidence="7">ARAD1B00440p</fullName>
    </submittedName>
</protein>
<organism evidence="7">
    <name type="scientific">Blastobotrys adeninivorans</name>
    <name type="common">Yeast</name>
    <name type="synonym">Arxula adeninivorans</name>
    <dbReference type="NCBI Taxonomy" id="409370"/>
    <lineage>
        <taxon>Eukaryota</taxon>
        <taxon>Fungi</taxon>
        <taxon>Dikarya</taxon>
        <taxon>Ascomycota</taxon>
        <taxon>Saccharomycotina</taxon>
        <taxon>Dipodascomycetes</taxon>
        <taxon>Dipodascales</taxon>
        <taxon>Trichomonascaceae</taxon>
        <taxon>Blastobotrys</taxon>
    </lineage>
</organism>
<feature type="transmembrane region" description="Helical" evidence="5">
    <location>
        <begin position="61"/>
        <end position="78"/>
    </location>
</feature>
<dbReference type="GO" id="GO:0005886">
    <property type="term" value="C:plasma membrane"/>
    <property type="evidence" value="ECO:0007669"/>
    <property type="project" value="TreeGrafter"/>
</dbReference>
<dbReference type="Pfam" id="PF10277">
    <property type="entry name" value="Frag1"/>
    <property type="match status" value="1"/>
</dbReference>
<proteinExistence type="predicted"/>
<dbReference type="PANTHER" id="PTHR21324:SF2">
    <property type="entry name" value="EG:22E5.9 PROTEIN"/>
    <property type="match status" value="1"/>
</dbReference>
<feature type="transmembrane region" description="Helical" evidence="5">
    <location>
        <begin position="99"/>
        <end position="119"/>
    </location>
</feature>
<evidence type="ECO:0000256" key="3">
    <source>
        <dbReference type="ARBA" id="ARBA00022989"/>
    </source>
</evidence>
<keyword evidence="2 5" id="KW-0812">Transmembrane</keyword>